<dbReference type="InterPro" id="IPR047817">
    <property type="entry name" value="ABC2_TM_bact-type"/>
</dbReference>
<keyword evidence="7 9" id="KW-1133">Transmembrane helix</keyword>
<dbReference type="PANTHER" id="PTHR30413">
    <property type="entry name" value="INNER MEMBRANE TRANSPORT PERMEASE"/>
    <property type="match status" value="1"/>
</dbReference>
<comment type="subcellular location">
    <subcellularLocation>
        <location evidence="1">Cell inner membrane</location>
        <topology evidence="1">Multi-pass membrane protein</topology>
    </subcellularLocation>
    <subcellularLocation>
        <location evidence="9">Cell membrane</location>
        <topology evidence="9">Multi-pass membrane protein</topology>
    </subcellularLocation>
</comment>
<evidence type="ECO:0000256" key="5">
    <source>
        <dbReference type="ARBA" id="ARBA00022519"/>
    </source>
</evidence>
<protein>
    <recommendedName>
        <fullName evidence="9">Transport permease protein</fullName>
    </recommendedName>
</protein>
<dbReference type="GO" id="GO:0015920">
    <property type="term" value="P:lipopolysaccharide transport"/>
    <property type="evidence" value="ECO:0007669"/>
    <property type="project" value="TreeGrafter"/>
</dbReference>
<evidence type="ECO:0000256" key="9">
    <source>
        <dbReference type="RuleBase" id="RU361157"/>
    </source>
</evidence>
<evidence type="ECO:0000256" key="4">
    <source>
        <dbReference type="ARBA" id="ARBA00022475"/>
    </source>
</evidence>
<reference evidence="12" key="2">
    <citation type="journal article" date="2024" name="Nature">
        <title>Anoxygenic phototroph of the Chloroflexota uses a type I reaction centre.</title>
        <authorList>
            <person name="Tsuji J.M."/>
            <person name="Shaw N.A."/>
            <person name="Nagashima S."/>
            <person name="Venkiteswaran J.J."/>
            <person name="Schiff S.L."/>
            <person name="Watanabe T."/>
            <person name="Fukui M."/>
            <person name="Hanada S."/>
            <person name="Tank M."/>
            <person name="Neufeld J.D."/>
        </authorList>
    </citation>
    <scope>NUCLEOTIDE SEQUENCE</scope>
    <source>
        <strain evidence="12">L227-S17</strain>
        <plasmid evidence="12 14">unnamed1</plasmid>
    </source>
</reference>
<dbReference type="PRINTS" id="PR00164">
    <property type="entry name" value="ABC2TRNSPORT"/>
</dbReference>
<dbReference type="Pfam" id="PF01061">
    <property type="entry name" value="ABC2_membrane"/>
    <property type="match status" value="1"/>
</dbReference>
<feature type="transmembrane region" description="Helical" evidence="9">
    <location>
        <begin position="69"/>
        <end position="90"/>
    </location>
</feature>
<keyword evidence="5" id="KW-0997">Cell inner membrane</keyword>
<feature type="transmembrane region" description="Helical" evidence="9">
    <location>
        <begin position="176"/>
        <end position="197"/>
    </location>
</feature>
<evidence type="ECO:0000313" key="13">
    <source>
        <dbReference type="Proteomes" id="UP000521676"/>
    </source>
</evidence>
<evidence type="ECO:0000256" key="3">
    <source>
        <dbReference type="ARBA" id="ARBA00022448"/>
    </source>
</evidence>
<evidence type="ECO:0000313" key="11">
    <source>
        <dbReference type="EMBL" id="NWJ46827.1"/>
    </source>
</evidence>
<organism evidence="11 13">
    <name type="scientific">Candidatus Chlorohelix allophototropha</name>
    <dbReference type="NCBI Taxonomy" id="3003348"/>
    <lineage>
        <taxon>Bacteria</taxon>
        <taxon>Bacillati</taxon>
        <taxon>Chloroflexota</taxon>
        <taxon>Chloroflexia</taxon>
        <taxon>Candidatus Chloroheliales</taxon>
        <taxon>Candidatus Chloroheliaceae</taxon>
        <taxon>Candidatus Chlorohelix</taxon>
    </lineage>
</organism>
<feature type="transmembrane region" description="Helical" evidence="9">
    <location>
        <begin position="110"/>
        <end position="134"/>
    </location>
</feature>
<sequence length="264" mass="30702">MRPCFFVSNAMYRIIHYRDLLTDLTLRQVKIHYRRSILGILWSLLNPLLTLVVFSFVFQQVVPLNIKHYSAYVFCGLLAWNWFSSSINMAAYTITFNRELVRRPEFNTEILVAVNVASNMVSYLLALPILLGLLLLDGLYPGWNYLFLPLILLIQFMFTFGLSLIISALNVYYRDIGHLVSAVIVIWFYVTPVFYRVGDTKRGYEWVFNINPMALILDMYRNIFVNAEIPDVMNLGIVSVVSILMLLIGYLIFSRLKHNFVDEL</sequence>
<dbReference type="EMBL" id="JACATZ010000001">
    <property type="protein sequence ID" value="NWJ46827.1"/>
    <property type="molecule type" value="Genomic_DNA"/>
</dbReference>
<keyword evidence="12" id="KW-0614">Plasmid</keyword>
<feature type="transmembrane region" description="Helical" evidence="9">
    <location>
        <begin position="146"/>
        <end position="169"/>
    </location>
</feature>
<accession>A0A8T7M414</accession>
<dbReference type="GO" id="GO:0140359">
    <property type="term" value="F:ABC-type transporter activity"/>
    <property type="evidence" value="ECO:0007669"/>
    <property type="project" value="InterPro"/>
</dbReference>
<dbReference type="EMBL" id="CP128401">
    <property type="protein sequence ID" value="WJW70188.1"/>
    <property type="molecule type" value="Genomic_DNA"/>
</dbReference>
<keyword evidence="8 9" id="KW-0472">Membrane</keyword>
<feature type="transmembrane region" description="Helical" evidence="9">
    <location>
        <begin position="37"/>
        <end position="57"/>
    </location>
</feature>
<evidence type="ECO:0000313" key="14">
    <source>
        <dbReference type="Proteomes" id="UP001431572"/>
    </source>
</evidence>
<keyword evidence="3 9" id="KW-0813">Transport</keyword>
<geneLocation type="plasmid" evidence="12 14">
    <name>unnamed1</name>
</geneLocation>
<keyword evidence="4 9" id="KW-1003">Cell membrane</keyword>
<evidence type="ECO:0000256" key="7">
    <source>
        <dbReference type="ARBA" id="ARBA00022989"/>
    </source>
</evidence>
<proteinExistence type="inferred from homology"/>
<dbReference type="GO" id="GO:0043190">
    <property type="term" value="C:ATP-binding cassette (ABC) transporter complex"/>
    <property type="evidence" value="ECO:0007669"/>
    <property type="project" value="InterPro"/>
</dbReference>
<reference evidence="11 13" key="1">
    <citation type="submission" date="2020-06" db="EMBL/GenBank/DDBJ databases">
        <title>Anoxygenic phototrophic Chloroflexota member uses a Type I reaction center.</title>
        <authorList>
            <person name="Tsuji J.M."/>
            <person name="Shaw N.A."/>
            <person name="Nagashima S."/>
            <person name="Venkiteswaran J."/>
            <person name="Schiff S.L."/>
            <person name="Hanada S."/>
            <person name="Tank M."/>
            <person name="Neufeld J.D."/>
        </authorList>
    </citation>
    <scope>NUCLEOTIDE SEQUENCE [LARGE SCALE GENOMIC DNA]</scope>
    <source>
        <strain evidence="11">L227-S17</strain>
    </source>
</reference>
<evidence type="ECO:0000256" key="2">
    <source>
        <dbReference type="ARBA" id="ARBA00007783"/>
    </source>
</evidence>
<feature type="domain" description="ABC transmembrane type-2" evidence="10">
    <location>
        <begin position="38"/>
        <end position="256"/>
    </location>
</feature>
<dbReference type="PANTHER" id="PTHR30413:SF8">
    <property type="entry name" value="TRANSPORT PERMEASE PROTEIN"/>
    <property type="match status" value="1"/>
</dbReference>
<evidence type="ECO:0000256" key="1">
    <source>
        <dbReference type="ARBA" id="ARBA00004429"/>
    </source>
</evidence>
<dbReference type="InterPro" id="IPR000412">
    <property type="entry name" value="ABC_2_transport"/>
</dbReference>
<comment type="similarity">
    <text evidence="2 9">Belongs to the ABC-2 integral membrane protein family.</text>
</comment>
<evidence type="ECO:0000256" key="6">
    <source>
        <dbReference type="ARBA" id="ARBA00022692"/>
    </source>
</evidence>
<feature type="transmembrane region" description="Helical" evidence="9">
    <location>
        <begin position="232"/>
        <end position="253"/>
    </location>
</feature>
<dbReference type="Proteomes" id="UP001431572">
    <property type="component" value="Plasmid unnamed1"/>
</dbReference>
<evidence type="ECO:0000259" key="10">
    <source>
        <dbReference type="PROSITE" id="PS51012"/>
    </source>
</evidence>
<name>A0A8T7M414_9CHLR</name>
<dbReference type="RefSeq" id="WP_341472065.1">
    <property type="nucleotide sequence ID" value="NZ_CP128401.1"/>
</dbReference>
<evidence type="ECO:0000256" key="8">
    <source>
        <dbReference type="ARBA" id="ARBA00023136"/>
    </source>
</evidence>
<gene>
    <name evidence="11" type="ORF">HXX08_13245</name>
    <name evidence="12" type="ORF">OZ401_004696</name>
</gene>
<keyword evidence="6 9" id="KW-0812">Transmembrane</keyword>
<keyword evidence="14" id="KW-1185">Reference proteome</keyword>
<evidence type="ECO:0000313" key="12">
    <source>
        <dbReference type="EMBL" id="WJW70188.1"/>
    </source>
</evidence>
<dbReference type="InterPro" id="IPR013525">
    <property type="entry name" value="ABC2_TM"/>
</dbReference>
<dbReference type="PROSITE" id="PS51012">
    <property type="entry name" value="ABC_TM2"/>
    <property type="match status" value="1"/>
</dbReference>
<dbReference type="AlphaFoldDB" id="A0A8T7M414"/>
<dbReference type="Proteomes" id="UP000521676">
    <property type="component" value="Unassembled WGS sequence"/>
</dbReference>